<dbReference type="GO" id="GO:0005737">
    <property type="term" value="C:cytoplasm"/>
    <property type="evidence" value="ECO:0007669"/>
    <property type="project" value="UniProtKB-SubCell"/>
</dbReference>
<dbReference type="HAMAP" id="MF_01384">
    <property type="entry name" value="UreD"/>
    <property type="match status" value="1"/>
</dbReference>
<keyword evidence="5" id="KW-1185">Reference proteome</keyword>
<protein>
    <recommendedName>
        <fullName evidence="3">Urease accessory protein UreD</fullName>
    </recommendedName>
</protein>
<comment type="subunit">
    <text evidence="3">UreD, UreF and UreG form a complex that acts as a GTP-hydrolysis-dependent molecular chaperone, activating the urease apoprotein by helping to assemble the nickel containing metallocenter of UreC. The UreE protein probably delivers the nickel.</text>
</comment>
<accession>A0A418WIB0</accession>
<dbReference type="InterPro" id="IPR002669">
    <property type="entry name" value="UreD"/>
</dbReference>
<proteinExistence type="inferred from homology"/>
<dbReference type="Pfam" id="PF01774">
    <property type="entry name" value="UreD"/>
    <property type="match status" value="1"/>
</dbReference>
<dbReference type="GO" id="GO:0016151">
    <property type="term" value="F:nickel cation binding"/>
    <property type="evidence" value="ECO:0007669"/>
    <property type="project" value="UniProtKB-UniRule"/>
</dbReference>
<keyword evidence="3" id="KW-0963">Cytoplasm</keyword>
<dbReference type="Proteomes" id="UP000284605">
    <property type="component" value="Unassembled WGS sequence"/>
</dbReference>
<comment type="subcellular location">
    <subcellularLocation>
        <location evidence="3">Cytoplasm</location>
    </subcellularLocation>
</comment>
<keyword evidence="3" id="KW-0996">Nickel insertion</keyword>
<evidence type="ECO:0000256" key="1">
    <source>
        <dbReference type="ARBA" id="ARBA00007177"/>
    </source>
</evidence>
<evidence type="ECO:0000313" key="4">
    <source>
        <dbReference type="EMBL" id="RJF89735.1"/>
    </source>
</evidence>
<name>A0A418WIB0_9PROT</name>
<dbReference type="AlphaFoldDB" id="A0A418WIB0"/>
<keyword evidence="2 3" id="KW-0143">Chaperone</keyword>
<reference evidence="4 5" key="1">
    <citation type="submission" date="2018-09" db="EMBL/GenBank/DDBJ databases">
        <authorList>
            <person name="Zhu H."/>
        </authorList>
    </citation>
    <scope>NUCLEOTIDE SEQUENCE [LARGE SCALE GENOMIC DNA]</scope>
    <source>
        <strain evidence="4 5">K1W22B-8</strain>
    </source>
</reference>
<evidence type="ECO:0000313" key="5">
    <source>
        <dbReference type="Proteomes" id="UP000284605"/>
    </source>
</evidence>
<dbReference type="EMBL" id="QYUK01000011">
    <property type="protein sequence ID" value="RJF89735.1"/>
    <property type="molecule type" value="Genomic_DNA"/>
</dbReference>
<dbReference type="RefSeq" id="WP_119781910.1">
    <property type="nucleotide sequence ID" value="NZ_QYUK01000011.1"/>
</dbReference>
<dbReference type="PANTHER" id="PTHR33643:SF1">
    <property type="entry name" value="UREASE ACCESSORY PROTEIN D"/>
    <property type="match status" value="1"/>
</dbReference>
<evidence type="ECO:0000256" key="3">
    <source>
        <dbReference type="HAMAP-Rule" id="MF_01384"/>
    </source>
</evidence>
<comment type="similarity">
    <text evidence="1 3">Belongs to the UreD family.</text>
</comment>
<comment type="caution">
    <text evidence="4">The sequence shown here is derived from an EMBL/GenBank/DDBJ whole genome shotgun (WGS) entry which is preliminary data.</text>
</comment>
<organism evidence="4 5">
    <name type="scientific">Oleomonas cavernae</name>
    <dbReference type="NCBI Taxonomy" id="2320859"/>
    <lineage>
        <taxon>Bacteria</taxon>
        <taxon>Pseudomonadati</taxon>
        <taxon>Pseudomonadota</taxon>
        <taxon>Alphaproteobacteria</taxon>
        <taxon>Acetobacterales</taxon>
        <taxon>Acetobacteraceae</taxon>
        <taxon>Oleomonas</taxon>
    </lineage>
</organism>
<dbReference type="OrthoDB" id="9798842at2"/>
<sequence length="289" mass="30740">MKPRFAATSWSETSSLTRAQGNLALSFKRRGPATVLDHLYQQGCAKARFPKTEHGAFTTAVTLNTSGGLTGGDRLTTTVDWGTGAQATVAAQGAERGYRSIEGTAMLRTRLCVEAGAQAEWLPQETILFDGAALHRDLQVDIAADGWFLGVESVVFGRTARGESVQRGTFRDAWRVRRDGRLIYADVTALAGDMQAMLDRQAMGQGARAASTIIHVAPMPPIDWIACARPSTAPACGAPAPGTACSPSAWLRPPAPICAPWWCARSLPCATAAPCRGCGRFDDAATPHR</sequence>
<evidence type="ECO:0000256" key="2">
    <source>
        <dbReference type="ARBA" id="ARBA00023186"/>
    </source>
</evidence>
<gene>
    <name evidence="3" type="primary">ureD</name>
    <name evidence="4" type="ORF">D3874_24490</name>
</gene>
<comment type="function">
    <text evidence="3">Required for maturation of urease via the functional incorporation of the urease nickel metallocenter.</text>
</comment>
<dbReference type="PANTHER" id="PTHR33643">
    <property type="entry name" value="UREASE ACCESSORY PROTEIN D"/>
    <property type="match status" value="1"/>
</dbReference>